<keyword evidence="1" id="KW-0805">Transcription regulation</keyword>
<dbReference type="SUPFAM" id="SSF53822">
    <property type="entry name" value="Periplasmic binding protein-like I"/>
    <property type="match status" value="1"/>
</dbReference>
<name>A0ABR9RR05_9ACTN</name>
<accession>A0ABR9RR05</accession>
<protein>
    <submittedName>
        <fullName evidence="5">LacI family DNA-binding transcriptional regulator</fullName>
    </submittedName>
</protein>
<evidence type="ECO:0000313" key="6">
    <source>
        <dbReference type="Proteomes" id="UP000756387"/>
    </source>
</evidence>
<dbReference type="EMBL" id="JADCSA010000003">
    <property type="protein sequence ID" value="MBE7323994.1"/>
    <property type="molecule type" value="Genomic_DNA"/>
</dbReference>
<comment type="caution">
    <text evidence="5">The sequence shown here is derived from an EMBL/GenBank/DDBJ whole genome shotgun (WGS) entry which is preliminary data.</text>
</comment>
<gene>
    <name evidence="5" type="ORF">IEQ44_04935</name>
</gene>
<reference evidence="5 6" key="1">
    <citation type="submission" date="2020-10" db="EMBL/GenBank/DDBJ databases">
        <title>Nocardioides sp. isolated from sludge.</title>
        <authorList>
            <person name="Zhang X."/>
        </authorList>
    </citation>
    <scope>NUCLEOTIDE SEQUENCE [LARGE SCALE GENOMIC DNA]</scope>
    <source>
        <strain evidence="5 6">Y6</strain>
    </source>
</reference>
<dbReference type="Gene3D" id="3.40.50.2300">
    <property type="match status" value="1"/>
</dbReference>
<dbReference type="Proteomes" id="UP000756387">
    <property type="component" value="Unassembled WGS sequence"/>
</dbReference>
<feature type="domain" description="Transcriptional regulator LacI/GalR-like sensor" evidence="4">
    <location>
        <begin position="7"/>
        <end position="54"/>
    </location>
</feature>
<sequence length="55" mass="5895">MHVATRSPALTTVSNPIGELATRATRRLLDALRDGGPATPMRLIVTPTLVRRDSA</sequence>
<dbReference type="RefSeq" id="WP_193637294.1">
    <property type="nucleotide sequence ID" value="NZ_JADCSA010000003.1"/>
</dbReference>
<keyword evidence="3" id="KW-0804">Transcription</keyword>
<evidence type="ECO:0000313" key="5">
    <source>
        <dbReference type="EMBL" id="MBE7323994.1"/>
    </source>
</evidence>
<evidence type="ECO:0000256" key="3">
    <source>
        <dbReference type="ARBA" id="ARBA00023163"/>
    </source>
</evidence>
<proteinExistence type="predicted"/>
<dbReference type="InterPro" id="IPR028082">
    <property type="entry name" value="Peripla_BP_I"/>
</dbReference>
<keyword evidence="2 5" id="KW-0238">DNA-binding</keyword>
<organism evidence="5 6">
    <name type="scientific">Nocardioides malaquae</name>
    <dbReference type="NCBI Taxonomy" id="2773426"/>
    <lineage>
        <taxon>Bacteria</taxon>
        <taxon>Bacillati</taxon>
        <taxon>Actinomycetota</taxon>
        <taxon>Actinomycetes</taxon>
        <taxon>Propionibacteriales</taxon>
        <taxon>Nocardioidaceae</taxon>
        <taxon>Nocardioides</taxon>
    </lineage>
</organism>
<dbReference type="InterPro" id="IPR046335">
    <property type="entry name" value="LacI/GalR-like_sensor"/>
</dbReference>
<evidence type="ECO:0000256" key="1">
    <source>
        <dbReference type="ARBA" id="ARBA00023015"/>
    </source>
</evidence>
<dbReference type="Pfam" id="PF13377">
    <property type="entry name" value="Peripla_BP_3"/>
    <property type="match status" value="1"/>
</dbReference>
<evidence type="ECO:0000256" key="2">
    <source>
        <dbReference type="ARBA" id="ARBA00023125"/>
    </source>
</evidence>
<keyword evidence="6" id="KW-1185">Reference proteome</keyword>
<dbReference type="GO" id="GO:0003677">
    <property type="term" value="F:DNA binding"/>
    <property type="evidence" value="ECO:0007669"/>
    <property type="project" value="UniProtKB-KW"/>
</dbReference>
<evidence type="ECO:0000259" key="4">
    <source>
        <dbReference type="Pfam" id="PF13377"/>
    </source>
</evidence>